<accession>A0A6A5KLA0</accession>
<gene>
    <name evidence="2" type="ORF">BDW02DRAFT_596485</name>
</gene>
<dbReference type="AlphaFoldDB" id="A0A6A5KLA0"/>
<reference evidence="2" key="1">
    <citation type="submission" date="2020-01" db="EMBL/GenBank/DDBJ databases">
        <authorList>
            <consortium name="DOE Joint Genome Institute"/>
            <person name="Haridas S."/>
            <person name="Albert R."/>
            <person name="Binder M."/>
            <person name="Bloem J."/>
            <person name="Labutti K."/>
            <person name="Salamov A."/>
            <person name="Andreopoulos B."/>
            <person name="Baker S.E."/>
            <person name="Barry K."/>
            <person name="Bills G."/>
            <person name="Bluhm B.H."/>
            <person name="Cannon C."/>
            <person name="Castanera R."/>
            <person name="Culley D.E."/>
            <person name="Daum C."/>
            <person name="Ezra D."/>
            <person name="Gonzalez J.B."/>
            <person name="Henrissat B."/>
            <person name="Kuo A."/>
            <person name="Liang C."/>
            <person name="Lipzen A."/>
            <person name="Lutzoni F."/>
            <person name="Magnuson J."/>
            <person name="Mondo S."/>
            <person name="Nolan M."/>
            <person name="Ohm R."/>
            <person name="Pangilinan J."/>
            <person name="Park H.-J."/>
            <person name="Ramirez L."/>
            <person name="Alfaro M."/>
            <person name="Sun H."/>
            <person name="Tritt A."/>
            <person name="Yoshinaga Y."/>
            <person name="Zwiers L.-H."/>
            <person name="Turgeon B.G."/>
            <person name="Goodwin S.B."/>
            <person name="Spatafora J.W."/>
            <person name="Crous P.W."/>
            <person name="Grigoriev I.V."/>
        </authorList>
    </citation>
    <scope>NUCLEOTIDE SEQUENCE</scope>
    <source>
        <strain evidence="2">P77</strain>
    </source>
</reference>
<dbReference type="EMBL" id="ML975274">
    <property type="protein sequence ID" value="KAF1836371.1"/>
    <property type="molecule type" value="Genomic_DNA"/>
</dbReference>
<organism evidence="2 3">
    <name type="scientific">Decorospora gaudefroyi</name>
    <dbReference type="NCBI Taxonomy" id="184978"/>
    <lineage>
        <taxon>Eukaryota</taxon>
        <taxon>Fungi</taxon>
        <taxon>Dikarya</taxon>
        <taxon>Ascomycota</taxon>
        <taxon>Pezizomycotina</taxon>
        <taxon>Dothideomycetes</taxon>
        <taxon>Pleosporomycetidae</taxon>
        <taxon>Pleosporales</taxon>
        <taxon>Pleosporineae</taxon>
        <taxon>Pleosporaceae</taxon>
        <taxon>Decorospora</taxon>
    </lineage>
</organism>
<dbReference type="Proteomes" id="UP000800040">
    <property type="component" value="Unassembled WGS sequence"/>
</dbReference>
<dbReference type="InterPro" id="IPR011333">
    <property type="entry name" value="SKP1/BTB/POZ_sf"/>
</dbReference>
<sequence>MSPLARCLGIRFLTTFSLYPNPNSNPNPTTCPSNQPTDFVRGKTEDLNLVVPATPRPKLTEQHRPNTSGVPDAPTKKPKLRHGSRALNDATADFAVVCEGETTINQVSLPGIDTTIITHILSYMYTAHYTLPGGTQIPSSTYCAHRTAALLSGPRSSAQIFKRTCPSAGKVLSPSHLLLHVRIYTVADYLCMSDLKSYARQGVVDVLHVHWMEEGLLQWGLVLDKVFLETPESDRGVRDVLVGVLRDHPGLSVDEGEVRDWLEEHPEVAERVQWEEEG</sequence>
<evidence type="ECO:0008006" key="4">
    <source>
        <dbReference type="Google" id="ProtNLM"/>
    </source>
</evidence>
<protein>
    <recommendedName>
        <fullName evidence="4">BTB domain-containing protein</fullName>
    </recommendedName>
</protein>
<evidence type="ECO:0000313" key="3">
    <source>
        <dbReference type="Proteomes" id="UP000800040"/>
    </source>
</evidence>
<proteinExistence type="predicted"/>
<name>A0A6A5KLA0_9PLEO</name>
<dbReference type="Gene3D" id="3.30.710.10">
    <property type="entry name" value="Potassium Channel Kv1.1, Chain A"/>
    <property type="match status" value="1"/>
</dbReference>
<evidence type="ECO:0000313" key="2">
    <source>
        <dbReference type="EMBL" id="KAF1836371.1"/>
    </source>
</evidence>
<evidence type="ECO:0000256" key="1">
    <source>
        <dbReference type="SAM" id="MobiDB-lite"/>
    </source>
</evidence>
<keyword evidence="3" id="KW-1185">Reference proteome</keyword>
<feature type="region of interest" description="Disordered" evidence="1">
    <location>
        <begin position="53"/>
        <end position="82"/>
    </location>
</feature>
<dbReference type="OrthoDB" id="6359816at2759"/>